<dbReference type="InterPro" id="IPR029063">
    <property type="entry name" value="SAM-dependent_MTases_sf"/>
</dbReference>
<gene>
    <name evidence="4" type="ORF">C7477_1495</name>
</gene>
<keyword evidence="4" id="KW-0808">Transferase</keyword>
<evidence type="ECO:0000313" key="5">
    <source>
        <dbReference type="Proteomes" id="UP000247454"/>
    </source>
</evidence>
<keyword evidence="5" id="KW-1185">Reference proteome</keyword>
<comment type="caution">
    <text evidence="4">The sequence shown here is derived from an EMBL/GenBank/DDBJ whole genome shotgun (WGS) entry which is preliminary data.</text>
</comment>
<comment type="similarity">
    <text evidence="1">Belongs to the methyltransferase superfamily. L-isoaspartyl/D-aspartyl protein methyltransferase family.</text>
</comment>
<dbReference type="PANTHER" id="PTHR11579:SF18">
    <property type="entry name" value="PROTEIN-L-ISOASPARTATE O-METHYLTRANSFERASE"/>
    <property type="match status" value="1"/>
</dbReference>
<dbReference type="EMBL" id="QJTF01000049">
    <property type="protein sequence ID" value="PYE84204.1"/>
    <property type="molecule type" value="Genomic_DNA"/>
</dbReference>
<dbReference type="GO" id="GO:0005737">
    <property type="term" value="C:cytoplasm"/>
    <property type="evidence" value="ECO:0007669"/>
    <property type="project" value="TreeGrafter"/>
</dbReference>
<dbReference type="Proteomes" id="UP000247454">
    <property type="component" value="Unassembled WGS sequence"/>
</dbReference>
<evidence type="ECO:0000256" key="3">
    <source>
        <dbReference type="ARBA" id="ARBA00030757"/>
    </source>
</evidence>
<evidence type="ECO:0000313" key="4">
    <source>
        <dbReference type="EMBL" id="PYE84204.1"/>
    </source>
</evidence>
<keyword evidence="4" id="KW-0489">Methyltransferase</keyword>
<evidence type="ECO:0000256" key="2">
    <source>
        <dbReference type="ARBA" id="ARBA00013346"/>
    </source>
</evidence>
<dbReference type="Pfam" id="PF01135">
    <property type="entry name" value="PCMT"/>
    <property type="match status" value="1"/>
</dbReference>
<organism evidence="4 5">
    <name type="scientific">Phyllobacterium leguminum</name>
    <dbReference type="NCBI Taxonomy" id="314237"/>
    <lineage>
        <taxon>Bacteria</taxon>
        <taxon>Pseudomonadati</taxon>
        <taxon>Pseudomonadota</taxon>
        <taxon>Alphaproteobacteria</taxon>
        <taxon>Hyphomicrobiales</taxon>
        <taxon>Phyllobacteriaceae</taxon>
        <taxon>Phyllobacterium</taxon>
    </lineage>
</organism>
<sequence>MTADFPDLRTKMVDNQIRTTDVTNVAVLDAFLAVPREEFVPAAWRDLAYIDEDIPLKPASAAGEPARYLMEPSPFAKLLQLASIQPGDHVLDIGAGTGYSAAVLSRIAGSVVAVESDSDLAAQAATRMVELGFNNVVIATTPMPEGDPSRAPYDVIVIEGAVDFVPDALFGQLKNGGRLVAVEGRGNAGIARFYMKDEGIVSGRGAFNLAVKELTGFSRVPQFQF</sequence>
<name>A0A318T1X4_9HYPH</name>
<dbReference type="Gene3D" id="3.40.50.150">
    <property type="entry name" value="Vaccinia Virus protein VP39"/>
    <property type="match status" value="1"/>
</dbReference>
<dbReference type="PANTHER" id="PTHR11579">
    <property type="entry name" value="PROTEIN-L-ISOASPARTATE O-METHYLTRANSFERASE"/>
    <property type="match status" value="1"/>
</dbReference>
<protein>
    <recommendedName>
        <fullName evidence="2">Protein-L-isoaspartate O-methyltransferase</fullName>
    </recommendedName>
    <alternativeName>
        <fullName evidence="3">Protein L-isoaspartyl methyltransferase</fullName>
    </alternativeName>
</protein>
<proteinExistence type="inferred from homology"/>
<reference evidence="4 5" key="1">
    <citation type="submission" date="2018-06" db="EMBL/GenBank/DDBJ databases">
        <title>Genomic Encyclopedia of Type Strains, Phase III (KMG-III): the genomes of soil and plant-associated and newly described type strains.</title>
        <authorList>
            <person name="Whitman W."/>
        </authorList>
    </citation>
    <scope>NUCLEOTIDE SEQUENCE [LARGE SCALE GENOMIC DNA]</scope>
    <source>
        <strain evidence="4 5">ORS 1419</strain>
    </source>
</reference>
<accession>A0A318T1X4</accession>
<dbReference type="GO" id="GO:0032259">
    <property type="term" value="P:methylation"/>
    <property type="evidence" value="ECO:0007669"/>
    <property type="project" value="UniProtKB-KW"/>
</dbReference>
<dbReference type="GO" id="GO:0004719">
    <property type="term" value="F:protein-L-isoaspartate (D-aspartate) O-methyltransferase activity"/>
    <property type="evidence" value="ECO:0007669"/>
    <property type="project" value="InterPro"/>
</dbReference>
<dbReference type="RefSeq" id="WP_110754801.1">
    <property type="nucleotide sequence ID" value="NZ_QJTF01000049.1"/>
</dbReference>
<dbReference type="AlphaFoldDB" id="A0A318T1X4"/>
<evidence type="ECO:0000256" key="1">
    <source>
        <dbReference type="ARBA" id="ARBA00005369"/>
    </source>
</evidence>
<dbReference type="CDD" id="cd02440">
    <property type="entry name" value="AdoMet_MTases"/>
    <property type="match status" value="1"/>
</dbReference>
<dbReference type="OrthoDB" id="9798496at2"/>
<dbReference type="SUPFAM" id="SSF53335">
    <property type="entry name" value="S-adenosyl-L-methionine-dependent methyltransferases"/>
    <property type="match status" value="1"/>
</dbReference>
<dbReference type="InterPro" id="IPR000682">
    <property type="entry name" value="PCMT"/>
</dbReference>